<dbReference type="SUPFAM" id="SSF55326">
    <property type="entry name" value="PurM N-terminal domain-like"/>
    <property type="match status" value="1"/>
</dbReference>
<dbReference type="InterPro" id="IPR010074">
    <property type="entry name" value="PRibForGlyAmidine_synth_PurL"/>
</dbReference>
<evidence type="ECO:0000256" key="1">
    <source>
        <dbReference type="ARBA" id="ARBA00022598"/>
    </source>
</evidence>
<keyword evidence="2" id="KW-0547">Nucleotide-binding</keyword>
<comment type="caution">
    <text evidence="6">The sequence shown here is derived from an EMBL/GenBank/DDBJ whole genome shotgun (WGS) entry which is preliminary data.</text>
</comment>
<dbReference type="AlphaFoldDB" id="A0A0G1E682"/>
<evidence type="ECO:0000256" key="2">
    <source>
        <dbReference type="ARBA" id="ARBA00022741"/>
    </source>
</evidence>
<dbReference type="EMBL" id="LCEW01000060">
    <property type="protein sequence ID" value="KKS78551.1"/>
    <property type="molecule type" value="Genomic_DNA"/>
</dbReference>
<keyword evidence="1" id="KW-0436">Ligase</keyword>
<evidence type="ECO:0000259" key="4">
    <source>
        <dbReference type="Pfam" id="PF00586"/>
    </source>
</evidence>
<dbReference type="InterPro" id="IPR041609">
    <property type="entry name" value="PurL_linker"/>
</dbReference>
<dbReference type="InterPro" id="IPR036921">
    <property type="entry name" value="PurM-like_N_sf"/>
</dbReference>
<organism evidence="6 7">
    <name type="scientific">Candidatus Beckwithbacteria bacterium GW2011_GWA2_43_10</name>
    <dbReference type="NCBI Taxonomy" id="1618369"/>
    <lineage>
        <taxon>Bacteria</taxon>
        <taxon>Candidatus Beckwithiibacteriota</taxon>
    </lineage>
</organism>
<dbReference type="PANTHER" id="PTHR43555">
    <property type="entry name" value="PHOSPHORIBOSYLFORMYLGLYCINAMIDINE SYNTHASE SUBUNIT PURL"/>
    <property type="match status" value="1"/>
</dbReference>
<evidence type="ECO:0000256" key="3">
    <source>
        <dbReference type="ARBA" id="ARBA00022840"/>
    </source>
</evidence>
<evidence type="ECO:0000313" key="7">
    <source>
        <dbReference type="Proteomes" id="UP000034213"/>
    </source>
</evidence>
<dbReference type="Proteomes" id="UP000034213">
    <property type="component" value="Unassembled WGS sequence"/>
</dbReference>
<keyword evidence="3" id="KW-0067">ATP-binding</keyword>
<accession>A0A0G1E682</accession>
<sequence length="408" mass="45365">MVRQIIVKNKHDASRTLVYKIDKKLSGKDCQKIGRMLVNPVTQEFEVDKFTGSKKSKWFAEIGFLPGVTDNAATTAQESISDLLKIKFKDGEKVYTSQIIFKKKKLEEISANPLIQTVTIKRRQKIPKVKLSGKTKVIKVNLEISDKKLQALGKSGIKGRGPLALDLNELKAIRAYFRKERRQATDIELEAIAQTWSEHCQHKIFREFFQKYIKAATKKINKKFCVSVFEDNSGAIKFDKNWLVTHKVETHNSPSALDPFGGAITGIVGVNRDALGFGLGAKPIINTYGFCFGEPFDKRLLYRDQQLSQPMLLSRQIFSGVVKGVNSGGNCSGIPTPQGFVYYDDSFRGKPLVFVGTVGLIPKKYLSKKAKPNDYIVMIGGRVGLDGIHGATFSSEGLITAPAVCPVR</sequence>
<dbReference type="GO" id="GO:0006189">
    <property type="term" value="P:'de novo' IMP biosynthetic process"/>
    <property type="evidence" value="ECO:0007669"/>
    <property type="project" value="InterPro"/>
</dbReference>
<feature type="domain" description="Phosphoribosylformylglycinamidine synthase linker" evidence="5">
    <location>
        <begin position="162"/>
        <end position="203"/>
    </location>
</feature>
<dbReference type="GO" id="GO:0005524">
    <property type="term" value="F:ATP binding"/>
    <property type="evidence" value="ECO:0007669"/>
    <property type="project" value="UniProtKB-KW"/>
</dbReference>
<dbReference type="GO" id="GO:0004642">
    <property type="term" value="F:phosphoribosylformylglycinamidine synthase activity"/>
    <property type="evidence" value="ECO:0007669"/>
    <property type="project" value="InterPro"/>
</dbReference>
<evidence type="ECO:0000313" key="6">
    <source>
        <dbReference type="EMBL" id="KKS78551.1"/>
    </source>
</evidence>
<proteinExistence type="predicted"/>
<protein>
    <submittedName>
        <fullName evidence="6">Phosphoribosylformylglycinamidine synthase 2</fullName>
    </submittedName>
</protein>
<dbReference type="STRING" id="1618369.UV54_C0060G0002"/>
<dbReference type="PANTHER" id="PTHR43555:SF1">
    <property type="entry name" value="PHOSPHORIBOSYLFORMYLGLYCINAMIDINE SYNTHASE SUBUNIT PURL"/>
    <property type="match status" value="1"/>
</dbReference>
<dbReference type="Gene3D" id="3.30.1330.10">
    <property type="entry name" value="PurM-like, N-terminal domain"/>
    <property type="match status" value="1"/>
</dbReference>
<dbReference type="Pfam" id="PF00586">
    <property type="entry name" value="AIRS"/>
    <property type="match status" value="1"/>
</dbReference>
<evidence type="ECO:0000259" key="5">
    <source>
        <dbReference type="Pfam" id="PF18072"/>
    </source>
</evidence>
<name>A0A0G1E682_9BACT</name>
<dbReference type="Pfam" id="PF18072">
    <property type="entry name" value="FGAR-AT_linker"/>
    <property type="match status" value="1"/>
</dbReference>
<gene>
    <name evidence="6" type="ORF">UV54_C0060G0002</name>
</gene>
<dbReference type="PATRIC" id="fig|1618369.3.peg.738"/>
<dbReference type="InterPro" id="IPR016188">
    <property type="entry name" value="PurM-like_N"/>
</dbReference>
<reference evidence="6 7" key="1">
    <citation type="journal article" date="2015" name="Nature">
        <title>rRNA introns, odd ribosomes, and small enigmatic genomes across a large radiation of phyla.</title>
        <authorList>
            <person name="Brown C.T."/>
            <person name="Hug L.A."/>
            <person name="Thomas B.C."/>
            <person name="Sharon I."/>
            <person name="Castelle C.J."/>
            <person name="Singh A."/>
            <person name="Wilkins M.J."/>
            <person name="Williams K.H."/>
            <person name="Banfield J.F."/>
        </authorList>
    </citation>
    <scope>NUCLEOTIDE SEQUENCE [LARGE SCALE GENOMIC DNA]</scope>
</reference>
<feature type="domain" description="PurM-like N-terminal" evidence="4">
    <location>
        <begin position="231"/>
        <end position="361"/>
    </location>
</feature>